<evidence type="ECO:0000256" key="11">
    <source>
        <dbReference type="SAM" id="SignalP"/>
    </source>
</evidence>
<dbReference type="PANTHER" id="PTHR40980">
    <property type="entry name" value="PLUG DOMAIN-CONTAINING PROTEIN"/>
    <property type="match status" value="1"/>
</dbReference>
<evidence type="ECO:0000313" key="15">
    <source>
        <dbReference type="Proteomes" id="UP000199460"/>
    </source>
</evidence>
<dbReference type="InterPro" id="IPR036942">
    <property type="entry name" value="Beta-barrel_TonB_sf"/>
</dbReference>
<keyword evidence="11" id="KW-0732">Signal</keyword>
<dbReference type="GeneID" id="300930535"/>
<dbReference type="AlphaFoldDB" id="A0A1H0NAV8"/>
<dbReference type="Proteomes" id="UP000199460">
    <property type="component" value="Unassembled WGS sequence"/>
</dbReference>
<dbReference type="Pfam" id="PF00593">
    <property type="entry name" value="TonB_dep_Rec_b-barrel"/>
    <property type="match status" value="1"/>
</dbReference>
<evidence type="ECO:0000256" key="5">
    <source>
        <dbReference type="ARBA" id="ARBA00023077"/>
    </source>
</evidence>
<sequence length="720" mass="80886">MSVSRPYPLPLSLLTASLLLASLPSHATETVAVLPHTEVDASLLALRERRESINPKQVIDGKELRRYGNGSLGDALRRMPGMHFGGPPGENKDLRLRGLDKEYSQVLVDGRRLPDSGEKRELQLDQIPMAMVDRVELIRSPSAEMDAQGIAGTLNIVLKKRSADTRQLILGAASGDQRPMDGSAQFIWGQADLQQQWLIGGGRQSRTIVKGKDKITSNPAGVQTAGEQEHETKRFFENYLTPHWGWQGENGDHLSLDLLLLDSEMHKDKDKYKFKAPGVANGSEFEKEKMDSRNLGLALAWEHPLGERTQLDSHFSVRDLDDHKRKSKLSYKANGAFDKLETEDEQKTDREWQLGQSVSHWLGEEHELLGGYDLGLKKREKSKSKLSNGVSSSEAKDRYQLEEKRVDLYLVDTWKLAENHRLKPGLRWEAAELDSEIPGSDADSREAHFAPSLHYRWDLASDWALRSSVARTVRRPKFDDIIPSTQSKSGTLSDPNQIGNPDLEPEESLGYDFGLEHYFAEQRGLVGLNLFRRDIKNLMESVIFEDASDGQYYSQTQNTGDGKLWGAELEFNSELGWLGLHGLRLNAGYSWLDSEVKDTSTGKKRRFKQQPGYLANVGLEYLLPGTPLTVGGSWNKSGAYEDELGGSNDSTAMDAIEYIDLFVNAELSDSTTLRLAAENIGRAQKDQQKLSYNANGTLKNREDTREYSEPLYSMSVEFRW</sequence>
<dbReference type="Gene3D" id="2.170.130.10">
    <property type="entry name" value="TonB-dependent receptor, plug domain"/>
    <property type="match status" value="1"/>
</dbReference>
<organism evidence="14 15">
    <name type="scientific">Ectopseudomonas guguanensis</name>
    <dbReference type="NCBI Taxonomy" id="1198456"/>
    <lineage>
        <taxon>Bacteria</taxon>
        <taxon>Pseudomonadati</taxon>
        <taxon>Pseudomonadota</taxon>
        <taxon>Gammaproteobacteria</taxon>
        <taxon>Pseudomonadales</taxon>
        <taxon>Pseudomonadaceae</taxon>
        <taxon>Ectopseudomonas</taxon>
    </lineage>
</organism>
<evidence type="ECO:0000259" key="12">
    <source>
        <dbReference type="Pfam" id="PF00593"/>
    </source>
</evidence>
<dbReference type="PROSITE" id="PS52016">
    <property type="entry name" value="TONB_DEPENDENT_REC_3"/>
    <property type="match status" value="1"/>
</dbReference>
<evidence type="ECO:0000313" key="14">
    <source>
        <dbReference type="EMBL" id="SDO89884.1"/>
    </source>
</evidence>
<keyword evidence="5 9" id="KW-0798">TonB box</keyword>
<dbReference type="SUPFAM" id="SSF56935">
    <property type="entry name" value="Porins"/>
    <property type="match status" value="1"/>
</dbReference>
<keyword evidence="6 8" id="KW-0472">Membrane</keyword>
<dbReference type="OrthoDB" id="9764669at2"/>
<name>A0A1H0NAV8_9GAMM</name>
<feature type="signal peptide" evidence="11">
    <location>
        <begin position="1"/>
        <end position="27"/>
    </location>
</feature>
<accession>A0A1H0NAV8</accession>
<dbReference type="InterPro" id="IPR039426">
    <property type="entry name" value="TonB-dep_rcpt-like"/>
</dbReference>
<dbReference type="CDD" id="cd01347">
    <property type="entry name" value="ligand_gated_channel"/>
    <property type="match status" value="1"/>
</dbReference>
<proteinExistence type="inferred from homology"/>
<reference evidence="15" key="1">
    <citation type="submission" date="2016-10" db="EMBL/GenBank/DDBJ databases">
        <authorList>
            <person name="Varghese N."/>
            <person name="Submissions S."/>
        </authorList>
    </citation>
    <scope>NUCLEOTIDE SEQUENCE [LARGE SCALE GENOMIC DNA]</scope>
    <source>
        <strain evidence="15">JCM 18416</strain>
    </source>
</reference>
<comment type="subcellular location">
    <subcellularLocation>
        <location evidence="1 8">Cell outer membrane</location>
        <topology evidence="1 8">Multi-pass membrane protein</topology>
    </subcellularLocation>
</comment>
<dbReference type="InterPro" id="IPR037066">
    <property type="entry name" value="Plug_dom_sf"/>
</dbReference>
<dbReference type="EMBL" id="FNJJ01000002">
    <property type="protein sequence ID" value="SDO89884.1"/>
    <property type="molecule type" value="Genomic_DNA"/>
</dbReference>
<dbReference type="RefSeq" id="WP_090427613.1">
    <property type="nucleotide sequence ID" value="NZ_FNJJ01000002.1"/>
</dbReference>
<evidence type="ECO:0000256" key="3">
    <source>
        <dbReference type="ARBA" id="ARBA00022452"/>
    </source>
</evidence>
<comment type="similarity">
    <text evidence="8 9">Belongs to the TonB-dependent receptor family.</text>
</comment>
<evidence type="ECO:0000256" key="9">
    <source>
        <dbReference type="RuleBase" id="RU003357"/>
    </source>
</evidence>
<dbReference type="Gene3D" id="2.40.170.20">
    <property type="entry name" value="TonB-dependent receptor, beta-barrel domain"/>
    <property type="match status" value="1"/>
</dbReference>
<dbReference type="InterPro" id="IPR012910">
    <property type="entry name" value="Plug_dom"/>
</dbReference>
<feature type="domain" description="TonB-dependent receptor-like beta-barrel" evidence="12">
    <location>
        <begin position="289"/>
        <end position="680"/>
    </location>
</feature>
<evidence type="ECO:0000256" key="6">
    <source>
        <dbReference type="ARBA" id="ARBA00023136"/>
    </source>
</evidence>
<dbReference type="Pfam" id="PF07715">
    <property type="entry name" value="Plug"/>
    <property type="match status" value="1"/>
</dbReference>
<keyword evidence="2 8" id="KW-0813">Transport</keyword>
<feature type="region of interest" description="Disordered" evidence="10">
    <location>
        <begin position="480"/>
        <end position="505"/>
    </location>
</feature>
<feature type="domain" description="TonB-dependent receptor plug" evidence="13">
    <location>
        <begin position="50"/>
        <end position="153"/>
    </location>
</feature>
<evidence type="ECO:0000259" key="13">
    <source>
        <dbReference type="Pfam" id="PF07715"/>
    </source>
</evidence>
<feature type="compositionally biased region" description="Polar residues" evidence="10">
    <location>
        <begin position="483"/>
        <end position="499"/>
    </location>
</feature>
<dbReference type="InterPro" id="IPR000531">
    <property type="entry name" value="Beta-barrel_TonB"/>
</dbReference>
<keyword evidence="7 8" id="KW-0998">Cell outer membrane</keyword>
<evidence type="ECO:0000256" key="8">
    <source>
        <dbReference type="PROSITE-ProRule" id="PRU01360"/>
    </source>
</evidence>
<protein>
    <submittedName>
        <fullName evidence="14">Iron complex outermembrane recepter protein</fullName>
    </submittedName>
</protein>
<evidence type="ECO:0000256" key="4">
    <source>
        <dbReference type="ARBA" id="ARBA00022692"/>
    </source>
</evidence>
<dbReference type="PANTHER" id="PTHR40980:SF4">
    <property type="entry name" value="TONB-DEPENDENT RECEPTOR-LIKE BETA-BARREL DOMAIN-CONTAINING PROTEIN"/>
    <property type="match status" value="1"/>
</dbReference>
<evidence type="ECO:0000256" key="2">
    <source>
        <dbReference type="ARBA" id="ARBA00022448"/>
    </source>
</evidence>
<keyword evidence="15" id="KW-1185">Reference proteome</keyword>
<dbReference type="GO" id="GO:0009279">
    <property type="term" value="C:cell outer membrane"/>
    <property type="evidence" value="ECO:0007669"/>
    <property type="project" value="UniProtKB-SubCell"/>
</dbReference>
<keyword evidence="3 8" id="KW-1134">Transmembrane beta strand</keyword>
<feature type="chain" id="PRO_5011776269" evidence="11">
    <location>
        <begin position="28"/>
        <end position="720"/>
    </location>
</feature>
<gene>
    <name evidence="14" type="ORF">SAMN05216213_102295</name>
</gene>
<keyword evidence="4 8" id="KW-0812">Transmembrane</keyword>
<evidence type="ECO:0000256" key="1">
    <source>
        <dbReference type="ARBA" id="ARBA00004571"/>
    </source>
</evidence>
<evidence type="ECO:0000256" key="7">
    <source>
        <dbReference type="ARBA" id="ARBA00023237"/>
    </source>
</evidence>
<evidence type="ECO:0000256" key="10">
    <source>
        <dbReference type="SAM" id="MobiDB-lite"/>
    </source>
</evidence>